<keyword evidence="1" id="KW-1133">Transmembrane helix</keyword>
<evidence type="ECO:0000313" key="2">
    <source>
        <dbReference type="EMBL" id="AEF94016.1"/>
    </source>
</evidence>
<proteinExistence type="predicted"/>
<keyword evidence="3" id="KW-1185">Reference proteome</keyword>
<dbReference type="STRING" id="868595.Desca_1150"/>
<gene>
    <name evidence="2" type="ordered locus">Desca_1150</name>
</gene>
<name>F6B3I7_DESCC</name>
<keyword evidence="1" id="KW-0472">Membrane</keyword>
<accession>F6B3I7</accession>
<evidence type="ECO:0000313" key="3">
    <source>
        <dbReference type="Proteomes" id="UP000009226"/>
    </source>
</evidence>
<organism evidence="2 3">
    <name type="scientific">Desulfotomaculum nigrificans (strain DSM 14880 / VKM B-2319 / CO-1-SRB)</name>
    <name type="common">Desulfotomaculum carboxydivorans</name>
    <dbReference type="NCBI Taxonomy" id="868595"/>
    <lineage>
        <taxon>Bacteria</taxon>
        <taxon>Bacillati</taxon>
        <taxon>Bacillota</taxon>
        <taxon>Clostridia</taxon>
        <taxon>Eubacteriales</taxon>
        <taxon>Desulfotomaculaceae</taxon>
        <taxon>Desulfotomaculum</taxon>
    </lineage>
</organism>
<dbReference type="EMBL" id="CP002736">
    <property type="protein sequence ID" value="AEF94016.1"/>
    <property type="molecule type" value="Genomic_DNA"/>
</dbReference>
<protein>
    <submittedName>
        <fullName evidence="2">Uncharacterized protein</fullName>
    </submittedName>
</protein>
<sequence>MAPFIFQKTFLHNYKDLTWIRTMLSMLLIVFYHILYENNE</sequence>
<dbReference type="Proteomes" id="UP000009226">
    <property type="component" value="Chromosome"/>
</dbReference>
<dbReference type="KEGG" id="dca:Desca_1150"/>
<feature type="transmembrane region" description="Helical" evidence="1">
    <location>
        <begin position="18"/>
        <end position="36"/>
    </location>
</feature>
<keyword evidence="1" id="KW-0812">Transmembrane</keyword>
<dbReference type="HOGENOM" id="CLU_3288433_0_0_9"/>
<evidence type="ECO:0000256" key="1">
    <source>
        <dbReference type="SAM" id="Phobius"/>
    </source>
</evidence>
<reference evidence="2" key="1">
    <citation type="submission" date="2011-05" db="EMBL/GenBank/DDBJ databases">
        <title>Complete sequence of Desulfotomaculum carboxydivorans CO-1-SRB.</title>
        <authorList>
            <consortium name="US DOE Joint Genome Institute"/>
            <person name="Lucas S."/>
            <person name="Han J."/>
            <person name="Lapidus A."/>
            <person name="Cheng J.-F."/>
            <person name="Goodwin L."/>
            <person name="Pitluck S."/>
            <person name="Peters L."/>
            <person name="Mikhailova N."/>
            <person name="Lu M."/>
            <person name="Han C."/>
            <person name="Tapia R."/>
            <person name="Land M."/>
            <person name="Hauser L."/>
            <person name="Kyrpides N."/>
            <person name="Ivanova N."/>
            <person name="Pagani I."/>
            <person name="Stams A."/>
            <person name="Plugge C."/>
            <person name="Muyzer G."/>
            <person name="Kuever J."/>
            <person name="Parshina S."/>
            <person name="Ivanova A."/>
            <person name="Nazina T."/>
            <person name="Woyke T."/>
        </authorList>
    </citation>
    <scope>NUCLEOTIDE SEQUENCE [LARGE SCALE GENOMIC DNA]</scope>
    <source>
        <strain evidence="2">CO-1-SRB</strain>
    </source>
</reference>
<dbReference type="AlphaFoldDB" id="F6B3I7"/>